<dbReference type="Gene3D" id="2.130.10.10">
    <property type="entry name" value="YVTN repeat-like/Quinoprotein amine dehydrogenase"/>
    <property type="match status" value="1"/>
</dbReference>
<dbReference type="InterPro" id="IPR015943">
    <property type="entry name" value="WD40/YVTN_repeat-like_dom_sf"/>
</dbReference>
<evidence type="ECO:0000313" key="3">
    <source>
        <dbReference type="EMBL" id="QDT38983.1"/>
    </source>
</evidence>
<dbReference type="OrthoDB" id="4726955at2"/>
<sequence precursor="true">MTRRIVAGFGLILSALVSPIGGVPAAADDWPQWFGPNRDGIWREAGVSTSLPDDASGAAWRAPVKAGYAAPAVAGGRVYLMDRTTDPLAVTPDNPFLRGDIPGTERVVCVDDATGEELWVHQYDCAYTVSYPLGPRVTPTISGGRVYSLGAEGDFKCLDAETGEVIWEKDFNDDYQADTPMWGFSSHPLVDGNKVITHVGGEGSAVVAWNKNTGEELWRSLTVPEIGYAPPVIYEAGGVRQLVSFHGGGVSGLNPETGEEYWTVEIEVPFAMAIALPQKSGDKLLVTPYQRNTKLLQFAADTPTVKTVWTSTNRTGVHPTIATAYIVGDYVYGNGLNGWFRCFKLADGDRVWETLEPTTGDRPERWSTVFLTPHEPSGKYFLYNEHCELMTAELSPEGYKELDRVQLLKPTATAGNRDLVWSHPAYANKSVYVRNDEELIKVSLAE</sequence>
<feature type="domain" description="Pyrrolo-quinoline quinone repeat" evidence="2">
    <location>
        <begin position="105"/>
        <end position="353"/>
    </location>
</feature>
<keyword evidence="1" id="KW-0732">Signal</keyword>
<evidence type="ECO:0000256" key="1">
    <source>
        <dbReference type="SAM" id="SignalP"/>
    </source>
</evidence>
<feature type="signal peptide" evidence="1">
    <location>
        <begin position="1"/>
        <end position="25"/>
    </location>
</feature>
<gene>
    <name evidence="3" type="ORF">Pan189_33830</name>
</gene>
<dbReference type="InterPro" id="IPR011047">
    <property type="entry name" value="Quinoprotein_ADH-like_sf"/>
</dbReference>
<organism evidence="3 4">
    <name type="scientific">Stratiformator vulcanicus</name>
    <dbReference type="NCBI Taxonomy" id="2527980"/>
    <lineage>
        <taxon>Bacteria</taxon>
        <taxon>Pseudomonadati</taxon>
        <taxon>Planctomycetota</taxon>
        <taxon>Planctomycetia</taxon>
        <taxon>Planctomycetales</taxon>
        <taxon>Planctomycetaceae</taxon>
        <taxon>Stratiformator</taxon>
    </lineage>
</organism>
<name>A0A517R584_9PLAN</name>
<dbReference type="KEGG" id="svp:Pan189_33830"/>
<accession>A0A517R584</accession>
<evidence type="ECO:0000259" key="2">
    <source>
        <dbReference type="Pfam" id="PF13360"/>
    </source>
</evidence>
<dbReference type="Pfam" id="PF13360">
    <property type="entry name" value="PQQ_2"/>
    <property type="match status" value="1"/>
</dbReference>
<dbReference type="RefSeq" id="WP_145365091.1">
    <property type="nucleotide sequence ID" value="NZ_CP036268.1"/>
</dbReference>
<dbReference type="EMBL" id="CP036268">
    <property type="protein sequence ID" value="QDT38983.1"/>
    <property type="molecule type" value="Genomic_DNA"/>
</dbReference>
<proteinExistence type="predicted"/>
<dbReference type="SUPFAM" id="SSF50998">
    <property type="entry name" value="Quinoprotein alcohol dehydrogenase-like"/>
    <property type="match status" value="1"/>
</dbReference>
<dbReference type="PANTHER" id="PTHR34512">
    <property type="entry name" value="CELL SURFACE PROTEIN"/>
    <property type="match status" value="1"/>
</dbReference>
<dbReference type="PANTHER" id="PTHR34512:SF30">
    <property type="entry name" value="OUTER MEMBRANE PROTEIN ASSEMBLY FACTOR BAMB"/>
    <property type="match status" value="1"/>
</dbReference>
<dbReference type="AlphaFoldDB" id="A0A517R584"/>
<dbReference type="InterPro" id="IPR002372">
    <property type="entry name" value="PQQ_rpt_dom"/>
</dbReference>
<reference evidence="3 4" key="1">
    <citation type="submission" date="2019-02" db="EMBL/GenBank/DDBJ databases">
        <title>Deep-cultivation of Planctomycetes and their phenomic and genomic characterization uncovers novel biology.</title>
        <authorList>
            <person name="Wiegand S."/>
            <person name="Jogler M."/>
            <person name="Boedeker C."/>
            <person name="Pinto D."/>
            <person name="Vollmers J."/>
            <person name="Rivas-Marin E."/>
            <person name="Kohn T."/>
            <person name="Peeters S.H."/>
            <person name="Heuer A."/>
            <person name="Rast P."/>
            <person name="Oberbeckmann S."/>
            <person name="Bunk B."/>
            <person name="Jeske O."/>
            <person name="Meyerdierks A."/>
            <person name="Storesund J.E."/>
            <person name="Kallscheuer N."/>
            <person name="Luecker S."/>
            <person name="Lage O.M."/>
            <person name="Pohl T."/>
            <person name="Merkel B.J."/>
            <person name="Hornburger P."/>
            <person name="Mueller R.-W."/>
            <person name="Bruemmer F."/>
            <person name="Labrenz M."/>
            <person name="Spormann A.M."/>
            <person name="Op den Camp H."/>
            <person name="Overmann J."/>
            <person name="Amann R."/>
            <person name="Jetten M.S.M."/>
            <person name="Mascher T."/>
            <person name="Medema M.H."/>
            <person name="Devos D.P."/>
            <person name="Kaster A.-K."/>
            <person name="Ovreas L."/>
            <person name="Rohde M."/>
            <person name="Galperin M.Y."/>
            <person name="Jogler C."/>
        </authorList>
    </citation>
    <scope>NUCLEOTIDE SEQUENCE [LARGE SCALE GENOMIC DNA]</scope>
    <source>
        <strain evidence="3 4">Pan189</strain>
    </source>
</reference>
<keyword evidence="4" id="KW-1185">Reference proteome</keyword>
<feature type="chain" id="PRO_5022070019" evidence="1">
    <location>
        <begin position="26"/>
        <end position="446"/>
    </location>
</feature>
<protein>
    <submittedName>
        <fullName evidence="3">Outer membrane biogenesis protein BamB</fullName>
    </submittedName>
</protein>
<evidence type="ECO:0000313" key="4">
    <source>
        <dbReference type="Proteomes" id="UP000317318"/>
    </source>
</evidence>
<dbReference type="Proteomes" id="UP000317318">
    <property type="component" value="Chromosome"/>
</dbReference>